<dbReference type="AlphaFoldDB" id="G2D9Y4"/>
<dbReference type="InterPro" id="IPR050678">
    <property type="entry name" value="DNA_Partitioning_ATPase"/>
</dbReference>
<sequence>MAGCHIATRDEPMITVVGSLKGGSGKSTLTFNLAVWLAMADTDVVLVDCDPQATLTDVVEVRTEEGYDPRIKVLDSNGLDAALADEQGEMLIDVGTADIESLKKALKMADRVVIPVPPSQADVWSTQRFIRFVEEALGDREMPELVAFINRADTHRAIRESDEAAAALISLPGIDFVKQRLCQRTVFRRSFSEGLAVFELDPRGKASREFNSLTAALYPQHLRA</sequence>
<dbReference type="Pfam" id="PF01656">
    <property type="entry name" value="CbiA"/>
    <property type="match status" value="1"/>
</dbReference>
<dbReference type="Gene3D" id="3.40.50.300">
    <property type="entry name" value="P-loop containing nucleotide triphosphate hydrolases"/>
    <property type="match status" value="1"/>
</dbReference>
<evidence type="ECO:0000313" key="2">
    <source>
        <dbReference type="EMBL" id="EGV52587.1"/>
    </source>
</evidence>
<comment type="caution">
    <text evidence="2">The sequence shown here is derived from an EMBL/GenBank/DDBJ whole genome shotgun (WGS) entry which is preliminary data.</text>
</comment>
<feature type="domain" description="CobQ/CobB/MinD/ParA nucleotide binding" evidence="1">
    <location>
        <begin position="17"/>
        <end position="194"/>
    </location>
</feature>
<evidence type="ECO:0000313" key="3">
    <source>
        <dbReference type="Proteomes" id="UP000004491"/>
    </source>
</evidence>
<accession>G2D9Y4</accession>
<keyword evidence="3" id="KW-1185">Reference proteome</keyword>
<organism evidence="2 3">
    <name type="scientific">endosymbiont of Riftia pachyptila</name>
    <name type="common">vent Ph05</name>
    <dbReference type="NCBI Taxonomy" id="1048808"/>
    <lineage>
        <taxon>Bacteria</taxon>
        <taxon>Pseudomonadati</taxon>
        <taxon>Pseudomonadota</taxon>
        <taxon>Gammaproteobacteria</taxon>
        <taxon>sulfur-oxidizing symbionts</taxon>
    </lineage>
</organism>
<dbReference type="PIRSF" id="PIRSF009320">
    <property type="entry name" value="Nuc_binding_HP_1000"/>
    <property type="match status" value="1"/>
</dbReference>
<evidence type="ECO:0000259" key="1">
    <source>
        <dbReference type="Pfam" id="PF01656"/>
    </source>
</evidence>
<protein>
    <submittedName>
        <fullName evidence="2">Cobyrinic acid ac-diamide synthase</fullName>
    </submittedName>
</protein>
<dbReference type="PANTHER" id="PTHR13696:SF96">
    <property type="entry name" value="COBQ_COBB_MIND_PARA NUCLEOTIDE BINDING DOMAIN-CONTAINING PROTEIN"/>
    <property type="match status" value="1"/>
</dbReference>
<dbReference type="PATRIC" id="fig|1048808.3.peg.369"/>
<gene>
    <name evidence="2" type="ORF">Rifp1Sym_af00330</name>
</gene>
<dbReference type="SUPFAM" id="SSF52540">
    <property type="entry name" value="P-loop containing nucleoside triphosphate hydrolases"/>
    <property type="match status" value="1"/>
</dbReference>
<reference evidence="2" key="1">
    <citation type="journal article" date="2011" name="ISME J.">
        <title>The endosymbionts of the deep-sea tubeworms Riftia pachyptila and Tevnia jerichonana share an identical physiology as revealed by proteogenomic analyses.</title>
        <authorList>
            <person name="Gardebrecht A."/>
            <person name="Markert S."/>
            <person name="Felbeck H."/>
            <person name="Thuermer A."/>
            <person name="Albrecht D."/>
            <person name="Wollherr A."/>
            <person name="Kabisch J."/>
            <person name="Lehmann R."/>
            <person name="Daniel R."/>
            <person name="Liesegang H."/>
            <person name="Hecker M."/>
            <person name="Sievert S.M."/>
            <person name="Schweder T."/>
        </authorList>
    </citation>
    <scope>NUCLEOTIDE SEQUENCE [LARGE SCALE GENOMIC DNA]</scope>
</reference>
<dbReference type="Proteomes" id="UP000004491">
    <property type="component" value="Unassembled WGS sequence"/>
</dbReference>
<proteinExistence type="predicted"/>
<dbReference type="EMBL" id="AFOC01000006">
    <property type="protein sequence ID" value="EGV52587.1"/>
    <property type="molecule type" value="Genomic_DNA"/>
</dbReference>
<dbReference type="InterPro" id="IPR027417">
    <property type="entry name" value="P-loop_NTPase"/>
</dbReference>
<dbReference type="InterPro" id="IPR002586">
    <property type="entry name" value="CobQ/CobB/MinD/ParA_Nub-bd_dom"/>
</dbReference>
<name>G2D9Y4_9GAMM</name>
<dbReference type="PANTHER" id="PTHR13696">
    <property type="entry name" value="P-LOOP CONTAINING NUCLEOSIDE TRIPHOSPHATE HYDROLASE"/>
    <property type="match status" value="1"/>
</dbReference>
<dbReference type="CDD" id="cd02042">
    <property type="entry name" value="ParAB_family"/>
    <property type="match status" value="1"/>
</dbReference>